<name>A0A8T0HPZ2_CERPU</name>
<reference evidence="1" key="1">
    <citation type="submission" date="2020-06" db="EMBL/GenBank/DDBJ databases">
        <title>WGS assembly of Ceratodon purpureus strain R40.</title>
        <authorList>
            <person name="Carey S.B."/>
            <person name="Jenkins J."/>
            <person name="Shu S."/>
            <person name="Lovell J.T."/>
            <person name="Sreedasyam A."/>
            <person name="Maumus F."/>
            <person name="Tiley G.P."/>
            <person name="Fernandez-Pozo N."/>
            <person name="Barry K."/>
            <person name="Chen C."/>
            <person name="Wang M."/>
            <person name="Lipzen A."/>
            <person name="Daum C."/>
            <person name="Saski C.A."/>
            <person name="Payton A.C."/>
            <person name="Mcbreen J.C."/>
            <person name="Conrad R.E."/>
            <person name="Kollar L.M."/>
            <person name="Olsson S."/>
            <person name="Huttunen S."/>
            <person name="Landis J.B."/>
            <person name="Wickett N.J."/>
            <person name="Johnson M.G."/>
            <person name="Rensing S.A."/>
            <person name="Grimwood J."/>
            <person name="Schmutz J."/>
            <person name="Mcdaniel S.F."/>
        </authorList>
    </citation>
    <scope>NUCLEOTIDE SEQUENCE</scope>
    <source>
        <strain evidence="1">R40</strain>
    </source>
</reference>
<proteinExistence type="predicted"/>
<dbReference type="Proteomes" id="UP000822688">
    <property type="component" value="Chromosome V"/>
</dbReference>
<evidence type="ECO:0000313" key="2">
    <source>
        <dbReference type="Proteomes" id="UP000822688"/>
    </source>
</evidence>
<organism evidence="1 2">
    <name type="scientific">Ceratodon purpureus</name>
    <name type="common">Fire moss</name>
    <name type="synonym">Dicranum purpureum</name>
    <dbReference type="NCBI Taxonomy" id="3225"/>
    <lineage>
        <taxon>Eukaryota</taxon>
        <taxon>Viridiplantae</taxon>
        <taxon>Streptophyta</taxon>
        <taxon>Embryophyta</taxon>
        <taxon>Bryophyta</taxon>
        <taxon>Bryophytina</taxon>
        <taxon>Bryopsida</taxon>
        <taxon>Dicranidae</taxon>
        <taxon>Pseudoditrichales</taxon>
        <taxon>Ditrichaceae</taxon>
        <taxon>Ceratodon</taxon>
    </lineage>
</organism>
<gene>
    <name evidence="1" type="ORF">KC19_VG126600</name>
</gene>
<dbReference type="EMBL" id="CM026426">
    <property type="protein sequence ID" value="KAG0572805.1"/>
    <property type="molecule type" value="Genomic_DNA"/>
</dbReference>
<evidence type="ECO:0000313" key="1">
    <source>
        <dbReference type="EMBL" id="KAG0572805.1"/>
    </source>
</evidence>
<comment type="caution">
    <text evidence="1">The sequence shown here is derived from an EMBL/GenBank/DDBJ whole genome shotgun (WGS) entry which is preliminary data.</text>
</comment>
<protein>
    <submittedName>
        <fullName evidence="1">Uncharacterized protein</fullName>
    </submittedName>
</protein>
<keyword evidence="2" id="KW-1185">Reference proteome</keyword>
<sequence length="85" mass="9625">MSLAQLCFDARHPAERRCGSCEATVFGNESSIARSFREQVHRVTLHSCGYSNFSSFQQVFRLEAVFPFVVKYISLGVSSPTRQFN</sequence>
<accession>A0A8T0HPZ2</accession>
<dbReference type="AlphaFoldDB" id="A0A8T0HPZ2"/>